<dbReference type="AlphaFoldDB" id="A0AA36B8M0"/>
<reference evidence="1" key="1">
    <citation type="submission" date="2023-08" db="EMBL/GenBank/DDBJ databases">
        <authorList>
            <person name="Alioto T."/>
            <person name="Alioto T."/>
            <person name="Gomez Garrido J."/>
        </authorList>
    </citation>
    <scope>NUCLEOTIDE SEQUENCE</scope>
</reference>
<protein>
    <submittedName>
        <fullName evidence="1">Uncharacterized protein</fullName>
    </submittedName>
</protein>
<proteinExistence type="predicted"/>
<evidence type="ECO:0000313" key="2">
    <source>
        <dbReference type="Proteomes" id="UP001162480"/>
    </source>
</evidence>
<dbReference type="EMBL" id="OX597823">
    <property type="protein sequence ID" value="CAI9729191.1"/>
    <property type="molecule type" value="Genomic_DNA"/>
</dbReference>
<name>A0AA36B8M0_OCTVU</name>
<dbReference type="Proteomes" id="UP001162480">
    <property type="component" value="Chromosome 10"/>
</dbReference>
<gene>
    <name evidence="1" type="ORF">OCTVUL_1B015161</name>
</gene>
<organism evidence="1 2">
    <name type="scientific">Octopus vulgaris</name>
    <name type="common">Common octopus</name>
    <dbReference type="NCBI Taxonomy" id="6645"/>
    <lineage>
        <taxon>Eukaryota</taxon>
        <taxon>Metazoa</taxon>
        <taxon>Spiralia</taxon>
        <taxon>Lophotrochozoa</taxon>
        <taxon>Mollusca</taxon>
        <taxon>Cephalopoda</taxon>
        <taxon>Coleoidea</taxon>
        <taxon>Octopodiformes</taxon>
        <taxon>Octopoda</taxon>
        <taxon>Incirrata</taxon>
        <taxon>Octopodidae</taxon>
        <taxon>Octopus</taxon>
    </lineage>
</organism>
<evidence type="ECO:0000313" key="1">
    <source>
        <dbReference type="EMBL" id="CAI9729191.1"/>
    </source>
</evidence>
<sequence length="72" mass="8321">MFMIRHVAEANLKTKYYVMLQQINSYEDGNSNGSNIKNNSIKVLIYKLLKKLMELFVNATSQMILTIDLFSS</sequence>
<accession>A0AA36B8M0</accession>
<keyword evidence="2" id="KW-1185">Reference proteome</keyword>